<reference evidence="1 2" key="1">
    <citation type="journal article" date="2008" name="J. Bacteriol.">
        <title>'Candidatus Cloacamonas acidaminovorans': genome sequence reconstruction provides a first glimpse of a new bacterial division.</title>
        <authorList>
            <person name="Pelletier E."/>
            <person name="Kreimeyer A."/>
            <person name="Bocs S."/>
            <person name="Rouy Z."/>
            <person name="Gyapay G."/>
            <person name="Chouari R."/>
            <person name="Riviere D."/>
            <person name="Ganesan A."/>
            <person name="Daegelen P."/>
            <person name="Sghir A."/>
            <person name="Cohen G.N."/>
            <person name="Medigue C."/>
            <person name="Weissenbach J."/>
            <person name="Le Paslier D."/>
        </authorList>
    </citation>
    <scope>NUCLEOTIDE SEQUENCE [LARGE SCALE GENOMIC DNA]</scope>
    <source>
        <strain evidence="2">Evry</strain>
    </source>
</reference>
<dbReference type="EMBL" id="CU466930">
    <property type="protein sequence ID" value="CAO80062.1"/>
    <property type="molecule type" value="Genomic_DNA"/>
</dbReference>
<dbReference type="Proteomes" id="UP000002019">
    <property type="component" value="Chromosome"/>
</dbReference>
<dbReference type="AlphaFoldDB" id="B0VJ02"/>
<protein>
    <submittedName>
        <fullName evidence="1">Uncharacterized protein</fullName>
    </submittedName>
</protein>
<dbReference type="KEGG" id="caci:CLOAM0152"/>
<dbReference type="HOGENOM" id="CLU_3078225_0_0_0"/>
<evidence type="ECO:0000313" key="2">
    <source>
        <dbReference type="Proteomes" id="UP000002019"/>
    </source>
</evidence>
<sequence>MTSSHLSTRAGATDASHRYYNLFCLLANSFFSTPYHRLHHLRYFFSYYKLCL</sequence>
<proteinExistence type="predicted"/>
<gene>
    <name evidence="1" type="ordered locus">CLOAM0152</name>
</gene>
<evidence type="ECO:0000313" key="1">
    <source>
        <dbReference type="EMBL" id="CAO80062.1"/>
    </source>
</evidence>
<name>B0VJ02_CLOAI</name>
<accession>B0VJ02</accession>
<organism evidence="1 2">
    <name type="scientific">Cloacimonas acidaminovorans (strain Evry)</name>
    <dbReference type="NCBI Taxonomy" id="459349"/>
    <lineage>
        <taxon>Bacteria</taxon>
        <taxon>Pseudomonadati</taxon>
        <taxon>Candidatus Cloacimonadota</taxon>
        <taxon>Candidatus Cloacimonadia</taxon>
        <taxon>Candidatus Cloacimonadales</taxon>
        <taxon>Candidatus Cloacimonadaceae</taxon>
        <taxon>Candidatus Cloacimonas</taxon>
    </lineage>
</organism>
<keyword evidence="2" id="KW-1185">Reference proteome</keyword>